<evidence type="ECO:0000313" key="2">
    <source>
        <dbReference type="EMBL" id="VAV98906.1"/>
    </source>
</evidence>
<dbReference type="AlphaFoldDB" id="A0A3B0SDE6"/>
<dbReference type="InterPro" id="IPR007549">
    <property type="entry name" value="DUF512"/>
</dbReference>
<gene>
    <name evidence="2" type="ORF">MNBD_ACTINO02-1211</name>
</gene>
<feature type="non-terminal residue" evidence="2">
    <location>
        <position position="1"/>
    </location>
</feature>
<sequence>GIVPLGVSKYNTEPNLVPHTPETARRDLEIVTAWQEIALRRHGRRLFFASDELYLLAGLQVPATDSYENYAQHENGIGMVRAFYDELDRIENGVGGEMPIVTGEWRSIPAAPALGYRASRSAHERARHAGRGDVVVLTGRYGRAALEPVVGRLQNIAGRRFRLLEVENQFFAGNVGVAGLLVGEDLVRALKSDIDPAGVYLIPDVAVVGDTFLDNVTIDSVAAAAKATVRVVETTVAGLLEGAAA</sequence>
<dbReference type="Pfam" id="PF04459">
    <property type="entry name" value="DUF512"/>
    <property type="match status" value="1"/>
</dbReference>
<evidence type="ECO:0000259" key="1">
    <source>
        <dbReference type="Pfam" id="PF04459"/>
    </source>
</evidence>
<protein>
    <recommendedName>
        <fullName evidence="1">DUF512 domain-containing protein</fullName>
    </recommendedName>
</protein>
<accession>A0A3B0SDE6</accession>
<dbReference type="EMBL" id="UOEK01000148">
    <property type="protein sequence ID" value="VAV98906.1"/>
    <property type="molecule type" value="Genomic_DNA"/>
</dbReference>
<proteinExistence type="predicted"/>
<feature type="domain" description="DUF512" evidence="1">
    <location>
        <begin position="3"/>
        <end position="233"/>
    </location>
</feature>
<reference evidence="2" key="1">
    <citation type="submission" date="2018-06" db="EMBL/GenBank/DDBJ databases">
        <authorList>
            <person name="Zhirakovskaya E."/>
        </authorList>
    </citation>
    <scope>NUCLEOTIDE SEQUENCE</scope>
</reference>
<organism evidence="2">
    <name type="scientific">hydrothermal vent metagenome</name>
    <dbReference type="NCBI Taxonomy" id="652676"/>
    <lineage>
        <taxon>unclassified sequences</taxon>
        <taxon>metagenomes</taxon>
        <taxon>ecological metagenomes</taxon>
    </lineage>
</organism>
<name>A0A3B0SDE6_9ZZZZ</name>